<evidence type="ECO:0000256" key="4">
    <source>
        <dbReference type="ARBA" id="ARBA00012365"/>
    </source>
</evidence>
<keyword evidence="7 11" id="KW-0210">Decarboxylase</keyword>
<evidence type="ECO:0000256" key="10">
    <source>
        <dbReference type="ARBA" id="ARBA00031120"/>
    </source>
</evidence>
<comment type="similarity">
    <text evidence="2">Belongs to the metallo-dependent hydrolases superfamily. ACMSD family.</text>
</comment>
<keyword evidence="6" id="KW-0479">Metal-binding</keyword>
<dbReference type="GO" id="GO:0046872">
    <property type="term" value="F:metal ion binding"/>
    <property type="evidence" value="ECO:0007669"/>
    <property type="project" value="UniProtKB-KW"/>
</dbReference>
<comment type="function">
    <text evidence="11">Converts alpha-amino-beta-carboxymuconate-epsilon-semialdehyde (ACMS) to alpha-aminomuconate semialdehyde (AMS).</text>
</comment>
<evidence type="ECO:0000256" key="7">
    <source>
        <dbReference type="ARBA" id="ARBA00022793"/>
    </source>
</evidence>
<dbReference type="Proteomes" id="UP000887574">
    <property type="component" value="Unplaced"/>
</dbReference>
<keyword evidence="9 11" id="KW-0456">Lyase</keyword>
<dbReference type="GO" id="GO:0005829">
    <property type="term" value="C:cytosol"/>
    <property type="evidence" value="ECO:0007669"/>
    <property type="project" value="UniProtKB-UniRule"/>
</dbReference>
<evidence type="ECO:0000313" key="12">
    <source>
        <dbReference type="Proteomes" id="UP000887574"/>
    </source>
</evidence>
<protein>
    <recommendedName>
        <fullName evidence="5 11">2-amino-3-carboxymuconate-6-semialdehyde decarboxylase</fullName>
        <ecNumber evidence="4 11">4.1.1.45</ecNumber>
    </recommendedName>
    <alternativeName>
        <fullName evidence="10 11">Picolinate carboxylase</fullName>
    </alternativeName>
</protein>
<name>A0A915DU21_9BILA</name>
<accession>A0A915DU21</accession>
<evidence type="ECO:0000256" key="2">
    <source>
        <dbReference type="ARBA" id="ARBA00005871"/>
    </source>
</evidence>
<keyword evidence="12" id="KW-1185">Reference proteome</keyword>
<dbReference type="GO" id="GO:0019748">
    <property type="term" value="P:secondary metabolic process"/>
    <property type="evidence" value="ECO:0007669"/>
    <property type="project" value="TreeGrafter"/>
</dbReference>
<dbReference type="SUPFAM" id="SSF51556">
    <property type="entry name" value="Metallo-dependent hydrolases"/>
    <property type="match status" value="1"/>
</dbReference>
<proteinExistence type="inferred from homology"/>
<dbReference type="PANTHER" id="PTHR21240">
    <property type="entry name" value="2-AMINO-3-CARBOXYLMUCONATE-6-SEMIALDEHYDE DECARBOXYLASE"/>
    <property type="match status" value="1"/>
</dbReference>
<comment type="subunit">
    <text evidence="3 11">Monomer.</text>
</comment>
<dbReference type="InterPro" id="IPR032465">
    <property type="entry name" value="ACMSD"/>
</dbReference>
<evidence type="ECO:0000256" key="11">
    <source>
        <dbReference type="RuleBase" id="RU366045"/>
    </source>
</evidence>
<dbReference type="InterPro" id="IPR032466">
    <property type="entry name" value="Metal_Hydrolase"/>
</dbReference>
<evidence type="ECO:0000256" key="3">
    <source>
        <dbReference type="ARBA" id="ARBA00011245"/>
    </source>
</evidence>
<reference evidence="13" key="1">
    <citation type="submission" date="2022-11" db="UniProtKB">
        <authorList>
            <consortium name="WormBaseParasite"/>
        </authorList>
    </citation>
    <scope>IDENTIFICATION</scope>
</reference>
<comment type="catalytic activity">
    <reaction evidence="11">
        <text>2-amino-3-carboxymuconate 6-semialdehyde + H(+) = 2-aminomuconate 6-semialdehyde + CO2</text>
        <dbReference type="Rhea" id="RHEA:16557"/>
        <dbReference type="ChEBI" id="CHEBI:15378"/>
        <dbReference type="ChEBI" id="CHEBI:16526"/>
        <dbReference type="ChEBI" id="CHEBI:77634"/>
        <dbReference type="ChEBI" id="CHEBI:77803"/>
        <dbReference type="EC" id="4.1.1.45"/>
    </reaction>
</comment>
<organism evidence="12 13">
    <name type="scientific">Ditylenchus dipsaci</name>
    <dbReference type="NCBI Taxonomy" id="166011"/>
    <lineage>
        <taxon>Eukaryota</taxon>
        <taxon>Metazoa</taxon>
        <taxon>Ecdysozoa</taxon>
        <taxon>Nematoda</taxon>
        <taxon>Chromadorea</taxon>
        <taxon>Rhabditida</taxon>
        <taxon>Tylenchina</taxon>
        <taxon>Tylenchomorpha</taxon>
        <taxon>Sphaerularioidea</taxon>
        <taxon>Anguinidae</taxon>
        <taxon>Anguininae</taxon>
        <taxon>Ditylenchus</taxon>
    </lineage>
</organism>
<evidence type="ECO:0000313" key="13">
    <source>
        <dbReference type="WBParaSite" id="jg23500.1"/>
    </source>
</evidence>
<evidence type="ECO:0000256" key="9">
    <source>
        <dbReference type="ARBA" id="ARBA00023239"/>
    </source>
</evidence>
<keyword evidence="8" id="KW-0862">Zinc</keyword>
<comment type="pathway">
    <text evidence="1 11">Secondary metabolite metabolism; quinolate metabolism.</text>
</comment>
<sequence length="149" mass="17046">MSIRTQNSTLNASNSRKFDIHAHVLPKNIPDFEKKFGYGGFIQLEHNAETGLSNMLKNGKLFRAVTKNCFDFEERVREMNECRVNVQAVSTVPVMFHYWAKSEDAEITSRFLNDDLVSSCNKFPSRFVPMGTLPMQNTELAVKVRLVIL</sequence>
<evidence type="ECO:0000256" key="1">
    <source>
        <dbReference type="ARBA" id="ARBA00005079"/>
    </source>
</evidence>
<evidence type="ECO:0000256" key="5">
    <source>
        <dbReference type="ARBA" id="ARBA00021214"/>
    </source>
</evidence>
<evidence type="ECO:0000256" key="6">
    <source>
        <dbReference type="ARBA" id="ARBA00022723"/>
    </source>
</evidence>
<dbReference type="GO" id="GO:1904985">
    <property type="term" value="P:negative regulation of quinolinate biosynthetic process"/>
    <property type="evidence" value="ECO:0007669"/>
    <property type="project" value="UniProtKB-UniRule"/>
</dbReference>
<dbReference type="PANTHER" id="PTHR21240:SF27">
    <property type="entry name" value="2-AMINO-3-CARBOXYMUCONATE-6-SEMIALDEHYDE DECARBOXYLASE"/>
    <property type="match status" value="1"/>
</dbReference>
<dbReference type="WBParaSite" id="jg23500.1">
    <property type="protein sequence ID" value="jg23500.1"/>
    <property type="gene ID" value="jg23500"/>
</dbReference>
<dbReference type="GO" id="GO:0001760">
    <property type="term" value="F:aminocarboxymuconate-semialdehyde decarboxylase activity"/>
    <property type="evidence" value="ECO:0007669"/>
    <property type="project" value="UniProtKB-UniRule"/>
</dbReference>
<dbReference type="EC" id="4.1.1.45" evidence="4 11"/>
<dbReference type="AlphaFoldDB" id="A0A915DU21"/>
<evidence type="ECO:0000256" key="8">
    <source>
        <dbReference type="ARBA" id="ARBA00022833"/>
    </source>
</evidence>
<dbReference type="Gene3D" id="3.20.20.140">
    <property type="entry name" value="Metal-dependent hydrolases"/>
    <property type="match status" value="1"/>
</dbReference>